<organism evidence="10 11">
    <name type="scientific">Pontibacillus marinus BH030004 = DSM 16465</name>
    <dbReference type="NCBI Taxonomy" id="1385511"/>
    <lineage>
        <taxon>Bacteria</taxon>
        <taxon>Bacillati</taxon>
        <taxon>Bacillota</taxon>
        <taxon>Bacilli</taxon>
        <taxon>Bacillales</taxon>
        <taxon>Bacillaceae</taxon>
        <taxon>Pontibacillus</taxon>
    </lineage>
</organism>
<feature type="domain" description="Glutamate/phenylalanine/leucine/valine/L-tryptophan dehydrogenase C-terminal" evidence="9">
    <location>
        <begin position="183"/>
        <end position="411"/>
    </location>
</feature>
<dbReference type="CDD" id="cd01076">
    <property type="entry name" value="NAD_bind_1_Glu_DH"/>
    <property type="match status" value="1"/>
</dbReference>
<dbReference type="Gene3D" id="3.40.50.10860">
    <property type="entry name" value="Leucine Dehydrogenase, chain A, domain 1"/>
    <property type="match status" value="1"/>
</dbReference>
<reference evidence="10 11" key="1">
    <citation type="submission" date="2013-08" db="EMBL/GenBank/DDBJ databases">
        <authorList>
            <person name="Huang J."/>
            <person name="Wang G."/>
        </authorList>
    </citation>
    <scope>NUCLEOTIDE SEQUENCE [LARGE SCALE GENOMIC DNA]</scope>
    <source>
        <strain evidence="10 11">BH030004</strain>
    </source>
</reference>
<dbReference type="InterPro" id="IPR006097">
    <property type="entry name" value="Glu/Leu/Phe/Val/Trp_DH_dimer"/>
</dbReference>
<comment type="caution">
    <text evidence="10">The sequence shown here is derived from an EMBL/GenBank/DDBJ whole genome shotgun (WGS) entry which is preliminary data.</text>
</comment>
<sequence length="417" mass="46150">MVDNQNPTDWLKRQINEVVEELELSPSVYQILKNPKHCITVSITLERDDGSVETYTGYRSVHSNLLGPGKGGIRFHKDVNEQEVIALSMWMTLKTSILKLPFGGAKGGITVDPRELSRKELQQLSRQYIQDIEPVIGPQKDIPAPDVNTDGRVMGWMMDEFYKLRGRNIPGFITGKPPVVGGSEGRVEATGRGVVINILEAMKKLDMDPQQSSVAIQGFGNVGSVTAATLYEKGVKVVAASDIDALVTDPNGLNVPEMVKYVEANGSLKGYADDKNPDDLFDVECDVFIPSALENQITEETAPKIKAKIVAEAANGPTTEKGDEILNENGVFVIPDILCNAGGVMVSAFEWMQNDSHDHWAEKVVNERLEKDMSSAFLEVYDMRNHIDKSMRHAAYYLAVKRLGDAMIVRGWIDEER</sequence>
<feature type="binding site" evidence="6">
    <location>
        <position position="221"/>
    </location>
    <ligand>
        <name>NAD(+)</name>
        <dbReference type="ChEBI" id="CHEBI:57540"/>
    </ligand>
</feature>
<dbReference type="GO" id="GO:0004352">
    <property type="term" value="F:glutamate dehydrogenase (NAD+) activity"/>
    <property type="evidence" value="ECO:0007669"/>
    <property type="project" value="TreeGrafter"/>
</dbReference>
<evidence type="ECO:0000256" key="1">
    <source>
        <dbReference type="ARBA" id="ARBA00006382"/>
    </source>
</evidence>
<dbReference type="PROSITE" id="PS00074">
    <property type="entry name" value="GLFV_DEHYDROGENASE"/>
    <property type="match status" value="1"/>
</dbReference>
<name>A0A0A5HXG9_9BACI</name>
<feature type="binding site" evidence="6">
    <location>
        <position position="94"/>
    </location>
    <ligand>
        <name>substrate</name>
    </ligand>
</feature>
<proteinExistence type="inferred from homology"/>
<dbReference type="InterPro" id="IPR006096">
    <property type="entry name" value="Glu/Leu/Phe/Val/Trp_DH_C"/>
</dbReference>
<evidence type="ECO:0000256" key="8">
    <source>
        <dbReference type="RuleBase" id="RU004417"/>
    </source>
</evidence>
<evidence type="ECO:0000256" key="5">
    <source>
        <dbReference type="PIRSR" id="PIRSR000185-1"/>
    </source>
</evidence>
<protein>
    <recommendedName>
        <fullName evidence="2 4">Glutamate dehydrogenase</fullName>
    </recommendedName>
</protein>
<dbReference type="InterPro" id="IPR006095">
    <property type="entry name" value="Glu/Leu/Phe/Val/Trp_DH"/>
</dbReference>
<feature type="site" description="Important for catalysis" evidence="7">
    <location>
        <position position="146"/>
    </location>
</feature>
<dbReference type="GO" id="GO:0006538">
    <property type="term" value="P:L-glutamate catabolic process"/>
    <property type="evidence" value="ECO:0007669"/>
    <property type="project" value="TreeGrafter"/>
</dbReference>
<keyword evidence="11" id="KW-1185">Reference proteome</keyword>
<dbReference type="Proteomes" id="UP000030403">
    <property type="component" value="Unassembled WGS sequence"/>
</dbReference>
<evidence type="ECO:0000256" key="2">
    <source>
        <dbReference type="ARBA" id="ARBA00012896"/>
    </source>
</evidence>
<gene>
    <name evidence="10" type="ORF">N783_08695</name>
</gene>
<evidence type="ECO:0000256" key="6">
    <source>
        <dbReference type="PIRSR" id="PIRSR000185-2"/>
    </source>
</evidence>
<dbReference type="InterPro" id="IPR036291">
    <property type="entry name" value="NAD(P)-bd_dom_sf"/>
</dbReference>
<evidence type="ECO:0000313" key="10">
    <source>
        <dbReference type="EMBL" id="KGX88317.1"/>
    </source>
</evidence>
<dbReference type="GO" id="GO:0000166">
    <property type="term" value="F:nucleotide binding"/>
    <property type="evidence" value="ECO:0007669"/>
    <property type="project" value="UniProtKB-KW"/>
</dbReference>
<feature type="active site" description="Proton donor" evidence="5">
    <location>
        <position position="106"/>
    </location>
</feature>
<evidence type="ECO:0000256" key="7">
    <source>
        <dbReference type="PIRSR" id="PIRSR000185-3"/>
    </source>
</evidence>
<keyword evidence="3 4" id="KW-0560">Oxidoreductase</keyword>
<comment type="similarity">
    <text evidence="1 4 8">Belongs to the Glu/Leu/Phe/Val dehydrogenases family.</text>
</comment>
<dbReference type="Pfam" id="PF02812">
    <property type="entry name" value="ELFV_dehydrog_N"/>
    <property type="match status" value="1"/>
</dbReference>
<keyword evidence="6" id="KW-0520">NAD</keyword>
<dbReference type="SUPFAM" id="SSF51735">
    <property type="entry name" value="NAD(P)-binding Rossmann-fold domains"/>
    <property type="match status" value="1"/>
</dbReference>
<dbReference type="InterPro" id="IPR046346">
    <property type="entry name" value="Aminoacid_DH-like_N_sf"/>
</dbReference>
<evidence type="ECO:0000313" key="11">
    <source>
        <dbReference type="Proteomes" id="UP000030403"/>
    </source>
</evidence>
<keyword evidence="6" id="KW-0547">Nucleotide-binding</keyword>
<dbReference type="PIRSF" id="PIRSF000185">
    <property type="entry name" value="Glu_DH"/>
    <property type="match status" value="1"/>
</dbReference>
<dbReference type="SUPFAM" id="SSF53223">
    <property type="entry name" value="Aminoacid dehydrogenase-like, N-terminal domain"/>
    <property type="match status" value="1"/>
</dbReference>
<dbReference type="InterPro" id="IPR033524">
    <property type="entry name" value="Glu/Leu/Phe/Val_DH_AS"/>
</dbReference>
<dbReference type="Gene3D" id="3.40.50.720">
    <property type="entry name" value="NAD(P)-binding Rossmann-like Domain"/>
    <property type="match status" value="1"/>
</dbReference>
<dbReference type="eggNOG" id="COG0334">
    <property type="taxonomic scope" value="Bacteria"/>
</dbReference>
<dbReference type="PANTHER" id="PTHR11606:SF13">
    <property type="entry name" value="GLUTAMATE DEHYDROGENASE 1, MITOCHONDRIAL"/>
    <property type="match status" value="1"/>
</dbReference>
<dbReference type="SMART" id="SM00839">
    <property type="entry name" value="ELFV_dehydrog"/>
    <property type="match status" value="1"/>
</dbReference>
<dbReference type="PRINTS" id="PR00082">
    <property type="entry name" value="GLFDHDRGNASE"/>
</dbReference>
<dbReference type="InterPro" id="IPR033922">
    <property type="entry name" value="NAD_bind_Glu_DH"/>
</dbReference>
<dbReference type="PANTHER" id="PTHR11606">
    <property type="entry name" value="GLUTAMATE DEHYDROGENASE"/>
    <property type="match status" value="1"/>
</dbReference>
<feature type="binding site" evidence="6">
    <location>
        <position position="190"/>
    </location>
    <ligand>
        <name>NAD(+)</name>
        <dbReference type="ChEBI" id="CHEBI:57540"/>
    </ligand>
</feature>
<feature type="binding site" evidence="6">
    <location>
        <position position="347"/>
    </location>
    <ligand>
        <name>substrate</name>
    </ligand>
</feature>
<dbReference type="EMBL" id="AVPF01000020">
    <property type="protein sequence ID" value="KGX88317.1"/>
    <property type="molecule type" value="Genomic_DNA"/>
</dbReference>
<feature type="binding site" evidence="6">
    <location>
        <position position="70"/>
    </location>
    <ligand>
        <name>substrate</name>
    </ligand>
</feature>
<dbReference type="AlphaFoldDB" id="A0A0A5HXG9"/>
<dbReference type="STRING" id="1385511.GCA_000425225_02992"/>
<dbReference type="Pfam" id="PF00208">
    <property type="entry name" value="ELFV_dehydrog"/>
    <property type="match status" value="1"/>
</dbReference>
<accession>A0A0A5HXG9</accession>
<evidence type="ECO:0000259" key="9">
    <source>
        <dbReference type="SMART" id="SM00839"/>
    </source>
</evidence>
<dbReference type="InterPro" id="IPR014362">
    <property type="entry name" value="Glu_DH"/>
</dbReference>
<evidence type="ECO:0000256" key="3">
    <source>
        <dbReference type="ARBA" id="ARBA00023002"/>
    </source>
</evidence>
<dbReference type="OrthoDB" id="9803297at2"/>
<evidence type="ECO:0000256" key="4">
    <source>
        <dbReference type="PIRNR" id="PIRNR000185"/>
    </source>
</evidence>